<sequence length="273" mass="30378">MSRKIFHELHAALMCADPDAKCSQVAALWRDWQAGVVFDRSAGPPHHIPDAGRPERPELVEPSALRSRRMGSREGHGAMIHAICHIEFTAINLALDAAWRFRELPDDYRGDWLRVAADEARHFGLLRTHLRTLGYDYGDFPAHAGLWDMACRTAHDALIRMALVPRVLEARGLDATPPIMAKLRTIGDQAALGILDIVLTDEITHVAIGDRWFRQLCAQRGLPPEPTFLRLFNEFDAPRLQPPVNEKARLEAGFSADEIATLAAERRAPPGAG</sequence>
<dbReference type="SUPFAM" id="SSF47240">
    <property type="entry name" value="Ferritin-like"/>
    <property type="match status" value="1"/>
</dbReference>
<proteinExistence type="predicted"/>
<dbReference type="InterPro" id="IPR009078">
    <property type="entry name" value="Ferritin-like_SF"/>
</dbReference>
<protein>
    <recommendedName>
        <fullName evidence="3">DUF455 domain-containing protein</fullName>
    </recommendedName>
</protein>
<evidence type="ECO:0000313" key="1">
    <source>
        <dbReference type="EMBL" id="EGK70690.1"/>
    </source>
</evidence>
<dbReference type="CDD" id="cd00657">
    <property type="entry name" value="Ferritin_like"/>
    <property type="match status" value="1"/>
</dbReference>
<dbReference type="PIRSF" id="PIRSF012318">
    <property type="entry name" value="UCP012318"/>
    <property type="match status" value="1"/>
</dbReference>
<evidence type="ECO:0008006" key="3">
    <source>
        <dbReference type="Google" id="ProtNLM"/>
    </source>
</evidence>
<dbReference type="RefSeq" id="WP_008062956.1">
    <property type="nucleotide sequence ID" value="NZ_AFHG01000053.1"/>
</dbReference>
<comment type="caution">
    <text evidence="1">The sequence shown here is derived from an EMBL/GenBank/DDBJ whole genome shotgun (WGS) entry which is preliminary data.</text>
</comment>
<dbReference type="eggNOG" id="COG2833">
    <property type="taxonomic scope" value="Bacteria"/>
</dbReference>
<dbReference type="AlphaFoldDB" id="F5RF34"/>
<dbReference type="STRING" id="1000565.METUNv1_02911"/>
<dbReference type="Proteomes" id="UP000005019">
    <property type="component" value="Unassembled WGS sequence"/>
</dbReference>
<dbReference type="EMBL" id="AFHG01000053">
    <property type="protein sequence ID" value="EGK70690.1"/>
    <property type="molecule type" value="Genomic_DNA"/>
</dbReference>
<keyword evidence="2" id="KW-1185">Reference proteome</keyword>
<gene>
    <name evidence="1" type="ORF">METUNv1_02911</name>
</gene>
<dbReference type="InterPro" id="IPR011197">
    <property type="entry name" value="UCP012318"/>
</dbReference>
<organism evidence="1 2">
    <name type="scientific">Methyloversatilis universalis (strain ATCC BAA-1314 / DSM 25237 / JCM 13912 / CCUG 52030 / FAM5)</name>
    <dbReference type="NCBI Taxonomy" id="1000565"/>
    <lineage>
        <taxon>Bacteria</taxon>
        <taxon>Pseudomonadati</taxon>
        <taxon>Pseudomonadota</taxon>
        <taxon>Betaproteobacteria</taxon>
        <taxon>Nitrosomonadales</taxon>
        <taxon>Sterolibacteriaceae</taxon>
        <taxon>Methyloversatilis</taxon>
    </lineage>
</organism>
<dbReference type="OrthoDB" id="9778629at2"/>
<reference evidence="1 2" key="1">
    <citation type="journal article" date="2011" name="J. Bacteriol.">
        <title>Genome sequence of Methyloversatilis universalis FAM5T, a methylotrophic representative of the order Rhodocyclales.</title>
        <authorList>
            <person name="Kittichotirat W."/>
            <person name="Good N.M."/>
            <person name="Hall R."/>
            <person name="Bringel F."/>
            <person name="Lajus A."/>
            <person name="Medigue C."/>
            <person name="Smalley N.E."/>
            <person name="Beck D."/>
            <person name="Bumgarner R."/>
            <person name="Vuilleumier S."/>
            <person name="Kalyuzhnaya M.G."/>
        </authorList>
    </citation>
    <scope>NUCLEOTIDE SEQUENCE [LARGE SCALE GENOMIC DNA]</scope>
    <source>
        <strain evidence="2">ATCC BAA-1314 / JCM 13912 / FAM5</strain>
    </source>
</reference>
<accession>F5RF34</accession>
<evidence type="ECO:0000313" key="2">
    <source>
        <dbReference type="Proteomes" id="UP000005019"/>
    </source>
</evidence>
<name>F5RF34_METUF</name>
<dbReference type="PANTHER" id="PTHR42782">
    <property type="entry name" value="SI:CH73-314G15.3"/>
    <property type="match status" value="1"/>
</dbReference>
<dbReference type="PANTHER" id="PTHR42782:SF4">
    <property type="entry name" value="DUF455 DOMAIN-CONTAINING PROTEIN"/>
    <property type="match status" value="1"/>
</dbReference>
<dbReference type="Pfam" id="PF04305">
    <property type="entry name" value="DUF455"/>
    <property type="match status" value="1"/>
</dbReference>
<dbReference type="InterPro" id="IPR007402">
    <property type="entry name" value="DUF455"/>
</dbReference>